<reference evidence="2 3" key="1">
    <citation type="submission" date="2023-03" db="EMBL/GenBank/DDBJ databases">
        <title>Genome insight into feeding habits of ladybird beetles.</title>
        <authorList>
            <person name="Li H.-S."/>
            <person name="Huang Y.-H."/>
            <person name="Pang H."/>
        </authorList>
    </citation>
    <scope>NUCLEOTIDE SEQUENCE [LARGE SCALE GENOMIC DNA]</scope>
    <source>
        <strain evidence="2">SYSU_2023b</strain>
        <tissue evidence="2">Whole body</tissue>
    </source>
</reference>
<comment type="caution">
    <text evidence="2">The sequence shown here is derived from an EMBL/GenBank/DDBJ whole genome shotgun (WGS) entry which is preliminary data.</text>
</comment>
<dbReference type="PROSITE" id="PS51269">
    <property type="entry name" value="COMM"/>
    <property type="match status" value="1"/>
</dbReference>
<evidence type="ECO:0000313" key="3">
    <source>
        <dbReference type="Proteomes" id="UP001431783"/>
    </source>
</evidence>
<dbReference type="InterPro" id="IPR017920">
    <property type="entry name" value="COMM"/>
</dbReference>
<name>A0AAW1V1X4_9CUCU</name>
<sequence>MFKEVFASNALLTVSNSPIFNKFLHICCDELIEGKLVPLENFNNDMEWTTDDAIRAKKVVKDFFCNCALNETFHIEEDIPETIKKALEECYNIRQGDIQQYLIKASFLNSGHNIVENIDWKLKWILGTSKLSTVREPILQLTLGCVSKESDDLKPKNNKVNFELNLEQVNYLINELENVKAELQVQHE</sequence>
<feature type="domain" description="COMM" evidence="1">
    <location>
        <begin position="114"/>
        <end position="187"/>
    </location>
</feature>
<evidence type="ECO:0000259" key="1">
    <source>
        <dbReference type="PROSITE" id="PS51269"/>
    </source>
</evidence>
<dbReference type="Pfam" id="PF07258">
    <property type="entry name" value="COMM_domain"/>
    <property type="match status" value="1"/>
</dbReference>
<proteinExistence type="predicted"/>
<accession>A0AAW1V1X4</accession>
<keyword evidence="3" id="KW-1185">Reference proteome</keyword>
<dbReference type="Proteomes" id="UP001431783">
    <property type="component" value="Unassembled WGS sequence"/>
</dbReference>
<protein>
    <recommendedName>
        <fullName evidence="1">COMM domain-containing protein</fullName>
    </recommendedName>
</protein>
<organism evidence="2 3">
    <name type="scientific">Henosepilachna vigintioctopunctata</name>
    <dbReference type="NCBI Taxonomy" id="420089"/>
    <lineage>
        <taxon>Eukaryota</taxon>
        <taxon>Metazoa</taxon>
        <taxon>Ecdysozoa</taxon>
        <taxon>Arthropoda</taxon>
        <taxon>Hexapoda</taxon>
        <taxon>Insecta</taxon>
        <taxon>Pterygota</taxon>
        <taxon>Neoptera</taxon>
        <taxon>Endopterygota</taxon>
        <taxon>Coleoptera</taxon>
        <taxon>Polyphaga</taxon>
        <taxon>Cucujiformia</taxon>
        <taxon>Coccinelloidea</taxon>
        <taxon>Coccinellidae</taxon>
        <taxon>Epilachninae</taxon>
        <taxon>Epilachnini</taxon>
        <taxon>Henosepilachna</taxon>
    </lineage>
</organism>
<gene>
    <name evidence="2" type="ORF">WA026_014866</name>
</gene>
<dbReference type="AlphaFoldDB" id="A0AAW1V1X4"/>
<dbReference type="EMBL" id="JARQZJ010000098">
    <property type="protein sequence ID" value="KAK9886081.1"/>
    <property type="molecule type" value="Genomic_DNA"/>
</dbReference>
<evidence type="ECO:0000313" key="2">
    <source>
        <dbReference type="EMBL" id="KAK9886081.1"/>
    </source>
</evidence>